<dbReference type="InterPro" id="IPR000326">
    <property type="entry name" value="PAP2/HPO"/>
</dbReference>
<dbReference type="CDD" id="cd03396">
    <property type="entry name" value="PAP2_like_6"/>
    <property type="match status" value="1"/>
</dbReference>
<feature type="transmembrane region" description="Helical" evidence="1">
    <location>
        <begin position="61"/>
        <end position="80"/>
    </location>
</feature>
<keyword evidence="1" id="KW-0472">Membrane</keyword>
<feature type="transmembrane region" description="Helical" evidence="1">
    <location>
        <begin position="173"/>
        <end position="192"/>
    </location>
</feature>
<feature type="transmembrane region" description="Helical" evidence="1">
    <location>
        <begin position="92"/>
        <end position="110"/>
    </location>
</feature>
<feature type="transmembrane region" description="Helical" evidence="1">
    <location>
        <begin position="204"/>
        <end position="224"/>
    </location>
</feature>
<evidence type="ECO:0000259" key="2">
    <source>
        <dbReference type="Pfam" id="PF01569"/>
    </source>
</evidence>
<gene>
    <name evidence="3" type="ORF">D5039_02875</name>
</gene>
<accession>A0ABT3KPA9</accession>
<keyword evidence="4" id="KW-1185">Reference proteome</keyword>
<dbReference type="SUPFAM" id="SSF48317">
    <property type="entry name" value="Acid phosphatase/Vanadium-dependent haloperoxidase"/>
    <property type="match status" value="1"/>
</dbReference>
<evidence type="ECO:0000256" key="1">
    <source>
        <dbReference type="SAM" id="Phobius"/>
    </source>
</evidence>
<dbReference type="EMBL" id="QZCW01000001">
    <property type="protein sequence ID" value="MCW5320156.1"/>
    <property type="molecule type" value="Genomic_DNA"/>
</dbReference>
<evidence type="ECO:0000313" key="3">
    <source>
        <dbReference type="EMBL" id="MCW5320156.1"/>
    </source>
</evidence>
<feature type="transmembrane region" description="Helical" evidence="1">
    <location>
        <begin position="7"/>
        <end position="26"/>
    </location>
</feature>
<reference evidence="4" key="1">
    <citation type="submission" date="2023-07" db="EMBL/GenBank/DDBJ databases">
        <title>Verminephrobacter genomes.</title>
        <authorList>
            <person name="Lund M.B."/>
        </authorList>
    </citation>
    <scope>NUCLEOTIDE SEQUENCE [LARGE SCALE GENOMIC DNA]</scope>
    <source>
        <strain evidence="4">AtM5-05</strain>
    </source>
</reference>
<name>A0ABT3KPA9_9BURK</name>
<sequence length="230" mass="26369">MEIRRKVIVFDMILPSILFILLMATFQQTTLDHTLASHFYSPKHKWIYRNNTFLEVVLHKGGAKFVLGIFIILLGYLYYSFKFVHDKKPYKLCKFVIISSLLAIILTSLLKNVSTWACPWNSLIFGGQSSDLSLWNVFSTSYPPAHCFPSGHASGGYGFLSLYYGFCFIYGKRNFYCLIPGIFLGGIFGITQQIRGAHFMSHDFATIIVSIFSAWVTYLILNYYNNLHES</sequence>
<dbReference type="Proteomes" id="UP001208935">
    <property type="component" value="Unassembled WGS sequence"/>
</dbReference>
<comment type="caution">
    <text evidence="3">The sequence shown here is derived from an EMBL/GenBank/DDBJ whole genome shotgun (WGS) entry which is preliminary data.</text>
</comment>
<keyword evidence="1" id="KW-0812">Transmembrane</keyword>
<proteinExistence type="predicted"/>
<dbReference type="Pfam" id="PF01569">
    <property type="entry name" value="PAP2"/>
    <property type="match status" value="1"/>
</dbReference>
<protein>
    <submittedName>
        <fullName evidence="3">Phosphatase PAP2 family protein</fullName>
    </submittedName>
</protein>
<organism evidence="3 4">
    <name type="scientific">Verminephrobacter aporrectodeae subsp. tuberculatae</name>
    <dbReference type="NCBI Taxonomy" id="1110392"/>
    <lineage>
        <taxon>Bacteria</taxon>
        <taxon>Pseudomonadati</taxon>
        <taxon>Pseudomonadota</taxon>
        <taxon>Betaproteobacteria</taxon>
        <taxon>Burkholderiales</taxon>
        <taxon>Comamonadaceae</taxon>
        <taxon>Verminephrobacter</taxon>
    </lineage>
</organism>
<evidence type="ECO:0000313" key="4">
    <source>
        <dbReference type="Proteomes" id="UP001208935"/>
    </source>
</evidence>
<dbReference type="InterPro" id="IPR036938">
    <property type="entry name" value="PAP2/HPO_sf"/>
</dbReference>
<feature type="domain" description="Phosphatidic acid phosphatase type 2/haloperoxidase" evidence="2">
    <location>
        <begin position="97"/>
        <end position="223"/>
    </location>
</feature>
<keyword evidence="1" id="KW-1133">Transmembrane helix</keyword>